<evidence type="ECO:0000256" key="2">
    <source>
        <dbReference type="ARBA" id="ARBA00004922"/>
    </source>
</evidence>
<accession>A0AAV8R6T5</accession>
<dbReference type="EMBL" id="JAQQAF010000003">
    <property type="protein sequence ID" value="KAJ8497239.1"/>
    <property type="molecule type" value="Genomic_DNA"/>
</dbReference>
<gene>
    <name evidence="12" type="ORF">OPV22_007791</name>
</gene>
<evidence type="ECO:0000313" key="13">
    <source>
        <dbReference type="Proteomes" id="UP001222027"/>
    </source>
</evidence>
<evidence type="ECO:0000256" key="8">
    <source>
        <dbReference type="ARBA" id="ARBA00022989"/>
    </source>
</evidence>
<feature type="transmembrane region" description="Helical" evidence="11">
    <location>
        <begin position="24"/>
        <end position="41"/>
    </location>
</feature>
<proteinExistence type="predicted"/>
<dbReference type="Pfam" id="PF05208">
    <property type="entry name" value="ALG3"/>
    <property type="match status" value="1"/>
</dbReference>
<dbReference type="AlphaFoldDB" id="A0AAV8R6T5"/>
<comment type="pathway">
    <text evidence="2">Protein modification; protein glycosylation.</text>
</comment>
<comment type="subcellular location">
    <subcellularLocation>
        <location evidence="1">Endoplasmic reticulum membrane</location>
        <topology evidence="1">Multi-pass membrane protein</topology>
    </subcellularLocation>
</comment>
<organism evidence="12 13">
    <name type="scientific">Ensete ventricosum</name>
    <name type="common">Abyssinian banana</name>
    <name type="synonym">Musa ensete</name>
    <dbReference type="NCBI Taxonomy" id="4639"/>
    <lineage>
        <taxon>Eukaryota</taxon>
        <taxon>Viridiplantae</taxon>
        <taxon>Streptophyta</taxon>
        <taxon>Embryophyta</taxon>
        <taxon>Tracheophyta</taxon>
        <taxon>Spermatophyta</taxon>
        <taxon>Magnoliopsida</taxon>
        <taxon>Liliopsida</taxon>
        <taxon>Zingiberales</taxon>
        <taxon>Musaceae</taxon>
        <taxon>Ensete</taxon>
    </lineage>
</organism>
<dbReference type="InterPro" id="IPR007873">
    <property type="entry name" value="Glycosyltransferase_ALG3"/>
</dbReference>
<evidence type="ECO:0000256" key="10">
    <source>
        <dbReference type="ARBA" id="ARBA00049506"/>
    </source>
</evidence>
<keyword evidence="7" id="KW-0256">Endoplasmic reticulum</keyword>
<evidence type="ECO:0000256" key="9">
    <source>
        <dbReference type="ARBA" id="ARBA00023136"/>
    </source>
</evidence>
<evidence type="ECO:0000256" key="3">
    <source>
        <dbReference type="ARBA" id="ARBA00011964"/>
    </source>
</evidence>
<dbReference type="GO" id="GO:0052925">
    <property type="term" value="F:dol-P-Man:Man(5)GlcNAc(2)-PP-Dol alpha-1,3-mannosyltransferase activity"/>
    <property type="evidence" value="ECO:0007669"/>
    <property type="project" value="UniProtKB-EC"/>
</dbReference>
<feature type="transmembrane region" description="Helical" evidence="11">
    <location>
        <begin position="53"/>
        <end position="75"/>
    </location>
</feature>
<keyword evidence="4" id="KW-0328">Glycosyltransferase</keyword>
<evidence type="ECO:0000256" key="11">
    <source>
        <dbReference type="SAM" id="Phobius"/>
    </source>
</evidence>
<dbReference type="PANTHER" id="PTHR12646">
    <property type="entry name" value="NOT56 - RELATED"/>
    <property type="match status" value="1"/>
</dbReference>
<keyword evidence="13" id="KW-1185">Reference proteome</keyword>
<protein>
    <recommendedName>
        <fullName evidence="3">dolichyl-P-Man:Man5GlcNAc2-PP-dolichol alpha-1,3-mannosyltransferase</fullName>
        <ecNumber evidence="3">2.4.1.258</ecNumber>
    </recommendedName>
</protein>
<evidence type="ECO:0000313" key="12">
    <source>
        <dbReference type="EMBL" id="KAJ8497239.1"/>
    </source>
</evidence>
<dbReference type="GO" id="GO:0005789">
    <property type="term" value="C:endoplasmic reticulum membrane"/>
    <property type="evidence" value="ECO:0007669"/>
    <property type="project" value="UniProtKB-SubCell"/>
</dbReference>
<keyword evidence="5" id="KW-0808">Transferase</keyword>
<dbReference type="PANTHER" id="PTHR12646:SF0">
    <property type="entry name" value="DOL-P-MAN:MAN(5)GLCNAC(2)-PP-DOL ALPHA-1,3-MANNOSYLTRANSFERASE"/>
    <property type="match status" value="1"/>
</dbReference>
<keyword evidence="6 11" id="KW-0812">Transmembrane</keyword>
<feature type="transmembrane region" description="Helical" evidence="11">
    <location>
        <begin position="87"/>
        <end position="103"/>
    </location>
</feature>
<dbReference type="Proteomes" id="UP001222027">
    <property type="component" value="Unassembled WGS sequence"/>
</dbReference>
<keyword evidence="9 11" id="KW-0472">Membrane</keyword>
<name>A0AAV8R6T5_ENSVE</name>
<evidence type="ECO:0000256" key="1">
    <source>
        <dbReference type="ARBA" id="ARBA00004477"/>
    </source>
</evidence>
<comment type="catalytic activity">
    <reaction evidence="10">
        <text>an alpha-D-Man-(1-&gt;2)-alpha-D-Man-(1-&gt;2)-alpha-D-Man-(1-&gt;3)-[alpha-D-Man-(1-&gt;6)]-beta-D-Man-(1-&gt;4)-beta-D-GlcNAc-(1-&gt;4)-alpha-D-GlcNAc-diphospho-di-trans,poly-cis-dolichol + a di-trans,poly-cis-dolichyl beta-D-mannosyl phosphate = an alpha-D-Man-(1-&gt;2)-alpha-D-Man-(1-&gt;2)-alpha-D-Man-(1-&gt;3)-[alpha-D-Man-(1-&gt;3)-alpha-D-Man-(1-&gt;6)]-beta-D-Man-(1-&gt;4)-beta-D-GlcNAc-(1-&gt;4)-alpha-D-GlcNAc-diphospho-di-trans,poly-cis-dolichol + a di-trans,poly-cis-dolichyl phosphate + H(+)</text>
        <dbReference type="Rhea" id="RHEA:29527"/>
        <dbReference type="Rhea" id="RHEA-COMP:19498"/>
        <dbReference type="Rhea" id="RHEA-COMP:19501"/>
        <dbReference type="Rhea" id="RHEA-COMP:19516"/>
        <dbReference type="Rhea" id="RHEA-COMP:19517"/>
        <dbReference type="ChEBI" id="CHEBI:15378"/>
        <dbReference type="ChEBI" id="CHEBI:57683"/>
        <dbReference type="ChEBI" id="CHEBI:58211"/>
        <dbReference type="ChEBI" id="CHEBI:132515"/>
        <dbReference type="ChEBI" id="CHEBI:132516"/>
        <dbReference type="EC" id="2.4.1.258"/>
    </reaction>
    <physiologicalReaction direction="left-to-right" evidence="10">
        <dbReference type="Rhea" id="RHEA:29528"/>
    </physiologicalReaction>
</comment>
<reference evidence="12 13" key="1">
    <citation type="submission" date="2022-12" db="EMBL/GenBank/DDBJ databases">
        <title>Chromosome-scale assembly of the Ensete ventricosum genome.</title>
        <authorList>
            <person name="Dussert Y."/>
            <person name="Stocks J."/>
            <person name="Wendawek A."/>
            <person name="Woldeyes F."/>
            <person name="Nichols R.A."/>
            <person name="Borrell J.S."/>
        </authorList>
    </citation>
    <scope>NUCLEOTIDE SEQUENCE [LARGE SCALE GENOMIC DNA]</scope>
    <source>
        <strain evidence="13">cv. Maze</strain>
        <tissue evidence="12">Seeds</tissue>
    </source>
</reference>
<evidence type="ECO:0000256" key="6">
    <source>
        <dbReference type="ARBA" id="ARBA00022692"/>
    </source>
</evidence>
<evidence type="ECO:0000256" key="5">
    <source>
        <dbReference type="ARBA" id="ARBA00022679"/>
    </source>
</evidence>
<comment type="caution">
    <text evidence="12">The sequence shown here is derived from an EMBL/GenBank/DDBJ whole genome shotgun (WGS) entry which is preliminary data.</text>
</comment>
<evidence type="ECO:0000256" key="4">
    <source>
        <dbReference type="ARBA" id="ARBA00022676"/>
    </source>
</evidence>
<sequence length="130" mass="14008">MSQVDGFLGGERDCTKLKGDTGPLVYPAGFLYVYSAIKFLTGGEVFPCSDMSVSIFVTLLLVILLGQLPCGAVSIKVNVLLYAPPRFLLLLNIILGLAFLLTYPSSILTVPTTIFCNLYDCLKKFGDGMG</sequence>
<evidence type="ECO:0000256" key="7">
    <source>
        <dbReference type="ARBA" id="ARBA00022824"/>
    </source>
</evidence>
<keyword evidence="8 11" id="KW-1133">Transmembrane helix</keyword>
<dbReference type="EC" id="2.4.1.258" evidence="3"/>